<keyword evidence="5" id="KW-1185">Reference proteome</keyword>
<reference evidence="3" key="2">
    <citation type="submission" date="2024-04" db="EMBL/GenBank/DDBJ databases">
        <authorList>
            <person name="Chen Y."/>
            <person name="Shah S."/>
            <person name="Dougan E. K."/>
            <person name="Thang M."/>
            <person name="Chan C."/>
        </authorList>
    </citation>
    <scope>NUCLEOTIDE SEQUENCE [LARGE SCALE GENOMIC DNA]</scope>
</reference>
<evidence type="ECO:0000313" key="4">
    <source>
        <dbReference type="EMBL" id="CAL4776030.1"/>
    </source>
</evidence>
<protein>
    <submittedName>
        <fullName evidence="4">Carrier domain-containing protein</fullName>
    </submittedName>
</protein>
<organism evidence="2">
    <name type="scientific">Cladocopium goreaui</name>
    <dbReference type="NCBI Taxonomy" id="2562237"/>
    <lineage>
        <taxon>Eukaryota</taxon>
        <taxon>Sar</taxon>
        <taxon>Alveolata</taxon>
        <taxon>Dinophyceae</taxon>
        <taxon>Suessiales</taxon>
        <taxon>Symbiodiniaceae</taxon>
        <taxon>Cladocopium</taxon>
    </lineage>
</organism>
<comment type="caution">
    <text evidence="2">The sequence shown here is derived from an EMBL/GenBank/DDBJ whole genome shotgun (WGS) entry which is preliminary data.</text>
</comment>
<dbReference type="EMBL" id="CAMXCT010001294">
    <property type="protein sequence ID" value="CAI3988718.1"/>
    <property type="molecule type" value="Genomic_DNA"/>
</dbReference>
<evidence type="ECO:0000313" key="2">
    <source>
        <dbReference type="EMBL" id="CAI3988718.1"/>
    </source>
</evidence>
<dbReference type="OrthoDB" id="440343at2759"/>
<dbReference type="Proteomes" id="UP001152797">
    <property type="component" value="Unassembled WGS sequence"/>
</dbReference>
<dbReference type="EMBL" id="CAMXCT030001294">
    <property type="protein sequence ID" value="CAL4776030.1"/>
    <property type="molecule type" value="Genomic_DNA"/>
</dbReference>
<feature type="region of interest" description="Disordered" evidence="1">
    <location>
        <begin position="363"/>
        <end position="393"/>
    </location>
</feature>
<accession>A0A9P1CDJ2</accession>
<gene>
    <name evidence="2" type="ORF">C1SCF055_LOCUS15844</name>
</gene>
<evidence type="ECO:0000256" key="1">
    <source>
        <dbReference type="SAM" id="MobiDB-lite"/>
    </source>
</evidence>
<sequence length="393" mass="43815">MAASGAVPSVCRCFCGNAWQDEEDRGFNTVSVGIGSISSLDVPDEMPEVMGMLSYSTEMDQPLRGKPIREGELWQLSTEEAIQRVRLSLYVNGLFISGDTKQVSVLFSPFTVVRNCKFQANTCDIQEFSLFKIFKVQLYILSRCYYFGVRGEASIGEEERASWVCDISTTVRLVTQSLFPPFRILCDPLPFREQTHRRLLAGYLLHSDGPYMVSVLYCELQAHQGDQALLVLYENESCEVALNSVVLNVDAIVAEKVGINCSCFTVEKHDFSSRTLSERKLWLRAISNIKVKLANAAPSPSACELRYFREAIKEHLDEIRATLQCKVRTDALLPPSPNNTFQSELTPFAAGLWAQVESDRSKSAALVTVKEPDSHSPDNDANGDVPPEMNEGL</sequence>
<dbReference type="EMBL" id="CAMXCT020001294">
    <property type="protein sequence ID" value="CAL1142093.1"/>
    <property type="molecule type" value="Genomic_DNA"/>
</dbReference>
<proteinExistence type="predicted"/>
<reference evidence="2" key="1">
    <citation type="submission" date="2022-10" db="EMBL/GenBank/DDBJ databases">
        <authorList>
            <person name="Chen Y."/>
            <person name="Dougan E. K."/>
            <person name="Chan C."/>
            <person name="Rhodes N."/>
            <person name="Thang M."/>
        </authorList>
    </citation>
    <scope>NUCLEOTIDE SEQUENCE</scope>
</reference>
<evidence type="ECO:0000313" key="5">
    <source>
        <dbReference type="Proteomes" id="UP001152797"/>
    </source>
</evidence>
<name>A0A9P1CDJ2_9DINO</name>
<dbReference type="AlphaFoldDB" id="A0A9P1CDJ2"/>
<evidence type="ECO:0000313" key="3">
    <source>
        <dbReference type="EMBL" id="CAL1142093.1"/>
    </source>
</evidence>